<gene>
    <name evidence="1" type="ORF">PMAYCL1PPCAC_00783</name>
</gene>
<feature type="non-terminal residue" evidence="1">
    <location>
        <position position="1"/>
    </location>
</feature>
<evidence type="ECO:0000313" key="2">
    <source>
        <dbReference type="Proteomes" id="UP001328107"/>
    </source>
</evidence>
<organism evidence="1 2">
    <name type="scientific">Pristionchus mayeri</name>
    <dbReference type="NCBI Taxonomy" id="1317129"/>
    <lineage>
        <taxon>Eukaryota</taxon>
        <taxon>Metazoa</taxon>
        <taxon>Ecdysozoa</taxon>
        <taxon>Nematoda</taxon>
        <taxon>Chromadorea</taxon>
        <taxon>Rhabditida</taxon>
        <taxon>Rhabditina</taxon>
        <taxon>Diplogasteromorpha</taxon>
        <taxon>Diplogasteroidea</taxon>
        <taxon>Neodiplogasteridae</taxon>
        <taxon>Pristionchus</taxon>
    </lineage>
</organism>
<dbReference type="GO" id="GO:0006644">
    <property type="term" value="P:phospholipid metabolic process"/>
    <property type="evidence" value="ECO:0007669"/>
    <property type="project" value="InterPro"/>
</dbReference>
<dbReference type="GO" id="GO:0050482">
    <property type="term" value="P:arachidonate secretion"/>
    <property type="evidence" value="ECO:0007669"/>
    <property type="project" value="InterPro"/>
</dbReference>
<reference evidence="2" key="1">
    <citation type="submission" date="2022-10" db="EMBL/GenBank/DDBJ databases">
        <title>Genome assembly of Pristionchus species.</title>
        <authorList>
            <person name="Yoshida K."/>
            <person name="Sommer R.J."/>
        </authorList>
    </citation>
    <scope>NUCLEOTIDE SEQUENCE [LARGE SCALE GENOMIC DNA]</scope>
    <source>
        <strain evidence="2">RS5460</strain>
    </source>
</reference>
<proteinExistence type="predicted"/>
<keyword evidence="2" id="KW-1185">Reference proteome</keyword>
<evidence type="ECO:0000313" key="1">
    <source>
        <dbReference type="EMBL" id="GMR30588.1"/>
    </source>
</evidence>
<comment type="caution">
    <text evidence="1">The sequence shown here is derived from an EMBL/GenBank/DDBJ whole genome shotgun (WGS) entry which is preliminary data.</text>
</comment>
<name>A0AAN5BZ28_9BILA</name>
<sequence length="74" mass="8450">VSVLVERTGRRLVQQISILYFLVMTSCPHVAADINQCCVVHDECYERQQGRALCDAQFDQCNKDVRAEPPRGRI</sequence>
<dbReference type="Proteomes" id="UP001328107">
    <property type="component" value="Unassembled WGS sequence"/>
</dbReference>
<dbReference type="AlphaFoldDB" id="A0AAN5BZ28"/>
<accession>A0AAN5BZ28</accession>
<protein>
    <submittedName>
        <fullName evidence="1">Uncharacterized protein</fullName>
    </submittedName>
</protein>
<dbReference type="PANTHER" id="PTHR34228">
    <property type="entry name" value="PROTEIN CBG09474-RELATED"/>
    <property type="match status" value="1"/>
</dbReference>
<dbReference type="GO" id="GO:0004623">
    <property type="term" value="F:phospholipase A2 activity"/>
    <property type="evidence" value="ECO:0007669"/>
    <property type="project" value="InterPro"/>
</dbReference>
<dbReference type="InterPro" id="IPR053322">
    <property type="entry name" value="PLA2-like"/>
</dbReference>
<dbReference type="InterPro" id="IPR036444">
    <property type="entry name" value="PLipase_A2_dom_sf"/>
</dbReference>
<dbReference type="EMBL" id="BTRK01000001">
    <property type="protein sequence ID" value="GMR30588.1"/>
    <property type="molecule type" value="Genomic_DNA"/>
</dbReference>
<dbReference type="SUPFAM" id="SSF48619">
    <property type="entry name" value="Phospholipase A2, PLA2"/>
    <property type="match status" value="1"/>
</dbReference>